<accession>A0A8S1GQQ4</accession>
<proteinExistence type="inferred from homology"/>
<evidence type="ECO:0000256" key="5">
    <source>
        <dbReference type="ARBA" id="ARBA00022833"/>
    </source>
</evidence>
<dbReference type="SMART" id="SM00799">
    <property type="entry name" value="DENN"/>
    <property type="match status" value="1"/>
</dbReference>
<dbReference type="SUPFAM" id="SSF52799">
    <property type="entry name" value="(Phosphotyrosine protein) phosphatases II"/>
    <property type="match status" value="1"/>
</dbReference>
<dbReference type="PANTHER" id="PTHR10807:SF109">
    <property type="entry name" value="SET DOMAIN BINDING FACTOR, ISOFORM A"/>
    <property type="match status" value="1"/>
</dbReference>
<dbReference type="InterPro" id="IPR011993">
    <property type="entry name" value="PH-like_dom_sf"/>
</dbReference>
<dbReference type="InterPro" id="IPR029021">
    <property type="entry name" value="Prot-tyrosine_phosphatase-like"/>
</dbReference>
<evidence type="ECO:0000256" key="3">
    <source>
        <dbReference type="ARBA" id="ARBA00022553"/>
    </source>
</evidence>
<evidence type="ECO:0000259" key="8">
    <source>
        <dbReference type="PROSITE" id="PS50081"/>
    </source>
</evidence>
<dbReference type="GO" id="GO:0012505">
    <property type="term" value="C:endomembrane system"/>
    <property type="evidence" value="ECO:0007669"/>
    <property type="project" value="UniProtKB-SubCell"/>
</dbReference>
<dbReference type="InterPro" id="IPR043153">
    <property type="entry name" value="DENN_C"/>
</dbReference>
<dbReference type="GO" id="GO:0005737">
    <property type="term" value="C:cytoplasm"/>
    <property type="evidence" value="ECO:0007669"/>
    <property type="project" value="TreeGrafter"/>
</dbReference>
<dbReference type="SMART" id="SM00404">
    <property type="entry name" value="PTPc_motif"/>
    <property type="match status" value="1"/>
</dbReference>
<comment type="subcellular location">
    <subcellularLocation>
        <location evidence="1">Endomembrane system</location>
        <topology evidence="1">Peripheral membrane protein</topology>
    </subcellularLocation>
</comment>
<sequence length="1810" mass="205510">MNVSNESSRPIAEVIGVLHLNSEDSVPTVLYEFPSQYVTDPVPVQSISKFARPRGWFNVVDPPPSEYFYQMLTTELGERRFAYIFISWECSSNAEHNGPLSSSTSAVAVSFVAVSKCFCPEAFRALLVEMSMMMRVEDLPNKLSAEELISTILFQRVQYGRWKTVDLNRLRLTFPGESFPQLNYTGTDVAKLFSHLGMQNVTTIVHAVLSDARVVISSSSMMRLSEAQNAICSLIYPFSYLHSCVTVLPESLAELLESPTPYLIGVLTELVAEKQEDYVLVLLDRGEKDFFCRLQLVLFPDAETDDVALRSRRPTESKPKQTLDKELRACFLIYFCEILFGYQYFILYSRKHGLRSFTKGRSPLITFHAAAFCGFRGIDCEFTTHILTSAYFQVFCSIRAIPYRQIDIFDKICCWEELDKCIRTSHAWDTVTQLGMITEIADYFLKMERFLQVDALPQSECLKKIRRINVILATQSWENFNVKTEEQIVNDGEEVFVPVPEIEVHHQYHRNSESIHRHRLEALRTFIKNLFAGEINAALKRMAAVELSMRFAPVRAEFCRHLARNLSKAIMGSDQFDIITRLVNCTLEHEDRRDVNGVVFKLLHLSTIFCRKLPRGTYQYVYTVIQHHKGQSLWALATRPCAMEIAAEEARPQSPSLSEDVYQQENDIIQAQAKHYINLMICVMVPMDVLKSQALFPTDEENNTSGLENDIAVETLQNITKEIGVFLDRILAVSGRPNSILSSEIQKYVDAHAETLQDVYNDSAALSTTAKITIPGPHLLAPHEFLINNPISCFLLASGHDLPVFHTGEVVNPTYCILPAYGDLYITNYRLIFKGKPLNLDVSNEILMYSLPVYAVDTVKRESAKKSSVNGLKDADNVHAVVIVFSRTFQSMKLAFSLNVRSFEVDKLLDVLKNEKVKPFGYNTVRHIIENTSTLTNHHKYGSLGGSRRPEILKKKDVWKIRDIAGGRGSYSVNNDLNDIDHNATHGTAVHQKYAAVDYERLGFLSGNPNLRLSYANSNYKICPTYPACFVIPAECCDTSLTKVAKGFVEERLPVVTWTSADGSLLIRGSSFSARDVVKKLKKAVTSHRATNTLRAAVDFGGSQQTIESKNSDDNSSSSVMTGADIRSSETQIHYFSRLSASSPKNIPDRIFSTGLKFDSANFPEELVITKFDKNDEHSENSQEAINGDPAFADFTTVQRNFAIRSSAFFGKRDFSVNRNAVDGAQKSFQKQRKSLYILVEKGYAPKIRLEGSIEVVTIKHPKESTLKRSFSRLLEFMKNEPSESDQEISAFSFSNWQNTGWPLILSNAISLANSIVSLMSLNKSSVAICLEQGRNSTAIFCSLVQLLSDAFYRSFAGFQVLIEKEWLAFGHTFGNSSEHYNPAFLVFLDCVHQIHTQFPGAFEFSQFYIRFVAYHSNSGFFRTFLEENESKRMKMEVIAPESNSRKESSVFDNTLFAEGQHFFLFPSSSLSQIAIWKYFEEENFHHGTQYDLECVKMEIVGSNLQSWGTDKTSETVDLTKRCCDLDPLTSSEDKITETNLDPGKYKNKPFVHRNAEKHLLSESVPLEHLQRRSAMELFRASNDNEFDSATDDALKLKQHKLVNFVPGLIPAKCGRCGLMITKWSRAIQCRKCRFHVHRDCVRDEFISFGVSHKLDSSSEGAEEVPVPNEAIAEMRPSTSFLIENENSRNNTLNLAEERVASTLQVPVPPLCTGYLSKRGAKLKLWVPRYFVLYSNVPKIWYYDDFDQWRRNSKPCGCIDLSEFTGMDIDEVHRRPIFELKTKLRSYKLMTDSFNDIIRWKDCIEQVVKE</sequence>
<reference evidence="11" key="1">
    <citation type="submission" date="2020-10" db="EMBL/GenBank/DDBJ databases">
        <authorList>
            <person name="Kikuchi T."/>
        </authorList>
    </citation>
    <scope>NUCLEOTIDE SEQUENCE</scope>
    <source>
        <strain evidence="11">NKZ352</strain>
    </source>
</reference>
<gene>
    <name evidence="11" type="ORF">CAUJ_LOCUS1498</name>
</gene>
<dbReference type="InterPro" id="IPR030564">
    <property type="entry name" value="Myotubularin"/>
</dbReference>
<dbReference type="PANTHER" id="PTHR10807">
    <property type="entry name" value="MYOTUBULARIN-RELATED"/>
    <property type="match status" value="1"/>
</dbReference>
<evidence type="ECO:0000259" key="9">
    <source>
        <dbReference type="PROSITE" id="PS50211"/>
    </source>
</evidence>
<name>A0A8S1GQQ4_9PELO</name>
<dbReference type="Pfam" id="PF02893">
    <property type="entry name" value="GRAM"/>
    <property type="match status" value="1"/>
</dbReference>
<dbReference type="SUPFAM" id="SSF50729">
    <property type="entry name" value="PH domain-like"/>
    <property type="match status" value="1"/>
</dbReference>
<evidence type="ECO:0000256" key="4">
    <source>
        <dbReference type="ARBA" id="ARBA00022723"/>
    </source>
</evidence>
<dbReference type="GO" id="GO:0006629">
    <property type="term" value="P:lipid metabolic process"/>
    <property type="evidence" value="ECO:0007669"/>
    <property type="project" value="UniProtKB-KW"/>
</dbReference>
<evidence type="ECO:0000259" key="10">
    <source>
        <dbReference type="PROSITE" id="PS51339"/>
    </source>
</evidence>
<dbReference type="Gene3D" id="3.40.50.11500">
    <property type="match status" value="1"/>
</dbReference>
<feature type="domain" description="Myotubularin phosphatase" evidence="10">
    <location>
        <begin position="989"/>
        <end position="1492"/>
    </location>
</feature>
<dbReference type="InterPro" id="IPR005112">
    <property type="entry name" value="dDENN_dom"/>
</dbReference>
<dbReference type="PROSITE" id="PS51339">
    <property type="entry name" value="PPASE_MYOTUBULARIN"/>
    <property type="match status" value="1"/>
</dbReference>
<evidence type="ECO:0000256" key="6">
    <source>
        <dbReference type="ARBA" id="ARBA00023098"/>
    </source>
</evidence>
<dbReference type="InterPro" id="IPR046349">
    <property type="entry name" value="C1-like_sf"/>
</dbReference>
<dbReference type="InterPro" id="IPR022096">
    <property type="entry name" value="SBF1/SBF2"/>
</dbReference>
<dbReference type="Pfam" id="PF00169">
    <property type="entry name" value="PH"/>
    <property type="match status" value="1"/>
</dbReference>
<feature type="domain" description="UDENN" evidence="9">
    <location>
        <begin position="11"/>
        <end position="406"/>
    </location>
</feature>
<dbReference type="GO" id="GO:0005085">
    <property type="term" value="F:guanyl-nucleotide exchange factor activity"/>
    <property type="evidence" value="ECO:0007669"/>
    <property type="project" value="TreeGrafter"/>
</dbReference>
<dbReference type="InterPro" id="IPR004182">
    <property type="entry name" value="GRAM"/>
</dbReference>
<feature type="domain" description="Phorbol-ester/DAG-type" evidence="8">
    <location>
        <begin position="1599"/>
        <end position="1649"/>
    </location>
</feature>
<keyword evidence="12" id="KW-1185">Reference proteome</keyword>
<dbReference type="SUPFAM" id="SSF57889">
    <property type="entry name" value="Cysteine-rich domain"/>
    <property type="match status" value="1"/>
</dbReference>
<dbReference type="SMART" id="SM00801">
    <property type="entry name" value="dDENN"/>
    <property type="match status" value="1"/>
</dbReference>
<evidence type="ECO:0000256" key="2">
    <source>
        <dbReference type="ARBA" id="ARBA00007471"/>
    </source>
</evidence>
<evidence type="ECO:0000313" key="11">
    <source>
        <dbReference type="EMBL" id="CAD6185579.1"/>
    </source>
</evidence>
<dbReference type="GO" id="GO:0046872">
    <property type="term" value="F:metal ion binding"/>
    <property type="evidence" value="ECO:0007669"/>
    <property type="project" value="UniProtKB-KW"/>
</dbReference>
<dbReference type="InterPro" id="IPR002219">
    <property type="entry name" value="PKC_DAG/PE"/>
</dbReference>
<dbReference type="InterPro" id="IPR010569">
    <property type="entry name" value="Myotubularin-like_Pase_dom"/>
</dbReference>
<dbReference type="Gene3D" id="2.30.29.30">
    <property type="entry name" value="Pleckstrin-homology domain (PH domain)/Phosphotyrosine-binding domain (PTB)"/>
    <property type="match status" value="1"/>
</dbReference>
<dbReference type="Pfam" id="PF06602">
    <property type="entry name" value="Myotub-related"/>
    <property type="match status" value="2"/>
</dbReference>
<evidence type="ECO:0000313" key="12">
    <source>
        <dbReference type="Proteomes" id="UP000835052"/>
    </source>
</evidence>
<organism evidence="11 12">
    <name type="scientific">Caenorhabditis auriculariae</name>
    <dbReference type="NCBI Taxonomy" id="2777116"/>
    <lineage>
        <taxon>Eukaryota</taxon>
        <taxon>Metazoa</taxon>
        <taxon>Ecdysozoa</taxon>
        <taxon>Nematoda</taxon>
        <taxon>Chromadorea</taxon>
        <taxon>Rhabditida</taxon>
        <taxon>Rhabditina</taxon>
        <taxon>Rhabditomorpha</taxon>
        <taxon>Rhabditoidea</taxon>
        <taxon>Rhabditidae</taxon>
        <taxon>Peloderinae</taxon>
        <taxon>Caenorhabditis</taxon>
    </lineage>
</organism>
<protein>
    <submittedName>
        <fullName evidence="11">Uncharacterized protein</fullName>
    </submittedName>
</protein>
<dbReference type="InterPro" id="IPR001194">
    <property type="entry name" value="cDENN_dom"/>
</dbReference>
<dbReference type="Proteomes" id="UP000835052">
    <property type="component" value="Unassembled WGS sequence"/>
</dbReference>
<dbReference type="Pfam" id="PF02141">
    <property type="entry name" value="DENN"/>
    <property type="match status" value="1"/>
</dbReference>
<dbReference type="SMART" id="SM00800">
    <property type="entry name" value="uDENN"/>
    <property type="match status" value="1"/>
</dbReference>
<evidence type="ECO:0000259" key="7">
    <source>
        <dbReference type="PROSITE" id="PS50003"/>
    </source>
</evidence>
<comment type="caution">
    <text evidence="11">The sequence shown here is derived from an EMBL/GenBank/DDBJ whole genome shotgun (WGS) entry which is preliminary data.</text>
</comment>
<keyword evidence="5" id="KW-0862">Zinc</keyword>
<dbReference type="InterPro" id="IPR037516">
    <property type="entry name" value="Tripartite_DENN"/>
</dbReference>
<dbReference type="SMART" id="SM00233">
    <property type="entry name" value="PH"/>
    <property type="match status" value="1"/>
</dbReference>
<keyword evidence="3" id="KW-0597">Phosphoprotein</keyword>
<dbReference type="PROSITE" id="PS50003">
    <property type="entry name" value="PH_DOMAIN"/>
    <property type="match status" value="1"/>
</dbReference>
<keyword evidence="6" id="KW-0443">Lipid metabolism</keyword>
<dbReference type="PROSITE" id="PS50211">
    <property type="entry name" value="DENN"/>
    <property type="match status" value="1"/>
</dbReference>
<dbReference type="GO" id="GO:0016020">
    <property type="term" value="C:membrane"/>
    <property type="evidence" value="ECO:0007669"/>
    <property type="project" value="TreeGrafter"/>
</dbReference>
<comment type="similarity">
    <text evidence="2">Belongs to the protein-tyrosine phosphatase family. Non-receptor class myotubularin subfamily.</text>
</comment>
<feature type="domain" description="PH" evidence="7">
    <location>
        <begin position="1709"/>
        <end position="1809"/>
    </location>
</feature>
<keyword evidence="4" id="KW-0479">Metal-binding</keyword>
<evidence type="ECO:0000256" key="1">
    <source>
        <dbReference type="ARBA" id="ARBA00004184"/>
    </source>
</evidence>
<dbReference type="OrthoDB" id="74314at2759"/>
<dbReference type="InterPro" id="IPR001849">
    <property type="entry name" value="PH_domain"/>
</dbReference>
<dbReference type="Gene3D" id="3.30.450.200">
    <property type="match status" value="1"/>
</dbReference>
<dbReference type="Pfam" id="PF12335">
    <property type="entry name" value="SBF2"/>
    <property type="match status" value="1"/>
</dbReference>
<dbReference type="InterPro" id="IPR003595">
    <property type="entry name" value="Tyr_Pase_cat"/>
</dbReference>
<dbReference type="InterPro" id="IPR005113">
    <property type="entry name" value="uDENN_dom"/>
</dbReference>
<dbReference type="EMBL" id="CAJGYM010000002">
    <property type="protein sequence ID" value="CAD6185579.1"/>
    <property type="molecule type" value="Genomic_DNA"/>
</dbReference>
<dbReference type="PROSITE" id="PS50081">
    <property type="entry name" value="ZF_DAG_PE_2"/>
    <property type="match status" value="1"/>
</dbReference>